<dbReference type="Gene3D" id="3.40.50.720">
    <property type="entry name" value="NAD(P)-binding Rossmann-like Domain"/>
    <property type="match status" value="1"/>
</dbReference>
<dbReference type="InterPro" id="IPR036291">
    <property type="entry name" value="NAD(P)-bd_dom_sf"/>
</dbReference>
<accession>A0A0C5VF49</accession>
<evidence type="ECO:0000313" key="5">
    <source>
        <dbReference type="Proteomes" id="UP000032266"/>
    </source>
</evidence>
<name>A0A0C5VF49_9GAMM</name>
<keyword evidence="5" id="KW-1185">Reference proteome</keyword>
<evidence type="ECO:0000256" key="2">
    <source>
        <dbReference type="ARBA" id="ARBA00023002"/>
    </source>
</evidence>
<dbReference type="SMART" id="SM00829">
    <property type="entry name" value="PKS_ER"/>
    <property type="match status" value="1"/>
</dbReference>
<dbReference type="InterPro" id="IPR020843">
    <property type="entry name" value="ER"/>
</dbReference>
<dbReference type="KEGG" id="gsn:YC6258_01129"/>
<dbReference type="Proteomes" id="UP000032266">
    <property type="component" value="Chromosome"/>
</dbReference>
<dbReference type="PANTHER" id="PTHR48106:SF18">
    <property type="entry name" value="QUINONE OXIDOREDUCTASE PIG3"/>
    <property type="match status" value="1"/>
</dbReference>
<dbReference type="InterPro" id="IPR013154">
    <property type="entry name" value="ADH-like_N"/>
</dbReference>
<dbReference type="Pfam" id="PF08240">
    <property type="entry name" value="ADH_N"/>
    <property type="match status" value="1"/>
</dbReference>
<gene>
    <name evidence="4" type="ORF">YC6258_01129</name>
</gene>
<sequence length="328" mass="35548">MSAAASIIHQFGHPGEVVELFDQPMPEPAPGEVVVKMQRSVINPSDLITISGAYRSRIALPFQPGYEGTGMVVACGEGVTSPTVGTRVLPIGLPGNWSSYKRSPAQWCIPVSETLTLPQAATLYVNPATAWLMLHERARIQPGMRVVISAGASEIGRMLIRLLNQSGIEPVVTLRRHSSLSRLQGLALEAVLFTEEPDFDKTLNELLPSDSVDLLLDAVGGKVGMALARSLKPDGHLIHYGLLSGQPLAADLPLQLSGVRFELFVLRNWIHQAEKSSVHALFQTLEPLMLAGTVSSDIDSVFALADIHEAFKRIEDPDRDGKVLLDLM</sequence>
<dbReference type="PATRIC" id="fig|1445510.3.peg.1102"/>
<evidence type="ECO:0000259" key="3">
    <source>
        <dbReference type="SMART" id="SM00829"/>
    </source>
</evidence>
<dbReference type="RefSeq" id="WP_044616058.1">
    <property type="nucleotide sequence ID" value="NZ_CP007142.1"/>
</dbReference>
<dbReference type="AlphaFoldDB" id="A0A0C5VF49"/>
<evidence type="ECO:0000313" key="4">
    <source>
        <dbReference type="EMBL" id="AJQ93177.1"/>
    </source>
</evidence>
<dbReference type="SUPFAM" id="SSF50129">
    <property type="entry name" value="GroES-like"/>
    <property type="match status" value="1"/>
</dbReference>
<dbReference type="Gene3D" id="3.90.180.10">
    <property type="entry name" value="Medium-chain alcohol dehydrogenases, catalytic domain"/>
    <property type="match status" value="1"/>
</dbReference>
<keyword evidence="2" id="KW-0560">Oxidoreductase</keyword>
<dbReference type="HOGENOM" id="CLU_026673_3_1_6"/>
<dbReference type="GO" id="GO:0016651">
    <property type="term" value="F:oxidoreductase activity, acting on NAD(P)H"/>
    <property type="evidence" value="ECO:0007669"/>
    <property type="project" value="TreeGrafter"/>
</dbReference>
<feature type="domain" description="Enoyl reductase (ER)" evidence="3">
    <location>
        <begin position="15"/>
        <end position="325"/>
    </location>
</feature>
<dbReference type="PANTHER" id="PTHR48106">
    <property type="entry name" value="QUINONE OXIDOREDUCTASE PIG3-RELATED"/>
    <property type="match status" value="1"/>
</dbReference>
<dbReference type="GO" id="GO:0070402">
    <property type="term" value="F:NADPH binding"/>
    <property type="evidence" value="ECO:0007669"/>
    <property type="project" value="TreeGrafter"/>
</dbReference>
<proteinExistence type="predicted"/>
<evidence type="ECO:0000256" key="1">
    <source>
        <dbReference type="ARBA" id="ARBA00022857"/>
    </source>
</evidence>
<dbReference type="EMBL" id="CP007142">
    <property type="protein sequence ID" value="AJQ93177.1"/>
    <property type="molecule type" value="Genomic_DNA"/>
</dbReference>
<keyword evidence="1" id="KW-0521">NADP</keyword>
<organism evidence="4 5">
    <name type="scientific">Gynuella sunshinyii YC6258</name>
    <dbReference type="NCBI Taxonomy" id="1445510"/>
    <lineage>
        <taxon>Bacteria</taxon>
        <taxon>Pseudomonadati</taxon>
        <taxon>Pseudomonadota</taxon>
        <taxon>Gammaproteobacteria</taxon>
        <taxon>Oceanospirillales</taxon>
        <taxon>Saccharospirillaceae</taxon>
        <taxon>Gynuella</taxon>
    </lineage>
</organism>
<dbReference type="Pfam" id="PF13602">
    <property type="entry name" value="ADH_zinc_N_2"/>
    <property type="match status" value="1"/>
</dbReference>
<protein>
    <submittedName>
        <fullName evidence="4">NADPH:quinone reductase and related Zn-dependent oxidoreductase</fullName>
    </submittedName>
</protein>
<dbReference type="InterPro" id="IPR011032">
    <property type="entry name" value="GroES-like_sf"/>
</dbReference>
<dbReference type="STRING" id="1445510.YC6258_01129"/>
<dbReference type="CDD" id="cd05282">
    <property type="entry name" value="ETR_like"/>
    <property type="match status" value="1"/>
</dbReference>
<reference evidence="4 5" key="1">
    <citation type="submission" date="2014-01" db="EMBL/GenBank/DDBJ databases">
        <title>Full genme sequencing of cellulolytic bacterium Gynuella sunshinyii YC6258T gen. nov., sp. nov.</title>
        <authorList>
            <person name="Khan H."/>
            <person name="Chung E.J."/>
            <person name="Chung Y.R."/>
        </authorList>
    </citation>
    <scope>NUCLEOTIDE SEQUENCE [LARGE SCALE GENOMIC DNA]</scope>
    <source>
        <strain evidence="4 5">YC6258</strain>
    </source>
</reference>
<dbReference type="SUPFAM" id="SSF51735">
    <property type="entry name" value="NAD(P)-binding Rossmann-fold domains"/>
    <property type="match status" value="1"/>
</dbReference>